<evidence type="ECO:0000313" key="3">
    <source>
        <dbReference type="Proteomes" id="UP001566476"/>
    </source>
</evidence>
<organism evidence="2 3">
    <name type="scientific">Kineococcus mangrovi</name>
    <dbReference type="NCBI Taxonomy" id="1660183"/>
    <lineage>
        <taxon>Bacteria</taxon>
        <taxon>Bacillati</taxon>
        <taxon>Actinomycetota</taxon>
        <taxon>Actinomycetes</taxon>
        <taxon>Kineosporiales</taxon>
        <taxon>Kineosporiaceae</taxon>
        <taxon>Kineococcus</taxon>
    </lineage>
</organism>
<accession>A0ABV4I4K3</accession>
<protein>
    <submittedName>
        <fullName evidence="2">DUF998 domain-containing protein</fullName>
    </submittedName>
</protein>
<keyword evidence="1" id="KW-0472">Membrane</keyword>
<feature type="transmembrane region" description="Helical" evidence="1">
    <location>
        <begin position="125"/>
        <end position="147"/>
    </location>
</feature>
<keyword evidence="3" id="KW-1185">Reference proteome</keyword>
<feature type="transmembrane region" description="Helical" evidence="1">
    <location>
        <begin position="83"/>
        <end position="105"/>
    </location>
</feature>
<dbReference type="Proteomes" id="UP001566476">
    <property type="component" value="Unassembled WGS sequence"/>
</dbReference>
<proteinExistence type="predicted"/>
<evidence type="ECO:0000256" key="1">
    <source>
        <dbReference type="SAM" id="Phobius"/>
    </source>
</evidence>
<name>A0ABV4I4K3_9ACTN</name>
<dbReference type="Pfam" id="PF06197">
    <property type="entry name" value="DUF998"/>
    <property type="match status" value="1"/>
</dbReference>
<dbReference type="InterPro" id="IPR009339">
    <property type="entry name" value="DUF998"/>
</dbReference>
<comment type="caution">
    <text evidence="2">The sequence shown here is derived from an EMBL/GenBank/DDBJ whole genome shotgun (WGS) entry which is preliminary data.</text>
</comment>
<reference evidence="2 3" key="1">
    <citation type="submission" date="2024-07" db="EMBL/GenBank/DDBJ databases">
        <authorList>
            <person name="Thanompreechachai J."/>
            <person name="Duangmal K."/>
        </authorList>
    </citation>
    <scope>NUCLEOTIDE SEQUENCE [LARGE SCALE GENOMIC DNA]</scope>
    <source>
        <strain evidence="2 3">TBRC 1896</strain>
    </source>
</reference>
<dbReference type="EMBL" id="JBGGTQ010000003">
    <property type="protein sequence ID" value="MEZ0492206.1"/>
    <property type="molecule type" value="Genomic_DNA"/>
</dbReference>
<evidence type="ECO:0000313" key="2">
    <source>
        <dbReference type="EMBL" id="MEZ0492206.1"/>
    </source>
</evidence>
<dbReference type="RefSeq" id="WP_370718242.1">
    <property type="nucleotide sequence ID" value="NZ_JBGGTQ010000003.1"/>
</dbReference>
<feature type="transmembrane region" description="Helical" evidence="1">
    <location>
        <begin position="187"/>
        <end position="206"/>
    </location>
</feature>
<sequence>MTPGRPCGRRRPVGPSIGAAAALSALAVIWGLRSSTGADVYVSQLGAEGQGTAPAFNGALLLLAAGGLLVARGCRDHRNRVALLGAWSVTTTLTTASAAFAVASQVTCTAGCPVPLTPGAGLQDLIHVVVAVVGFGAAAWAMLQVCCSAVPRGVRLASGAAALAVASVAAAGGLLSVFGVATDVGALLEFSAMTVAVLWLAGYASWTSLSGPVDGPG</sequence>
<keyword evidence="1" id="KW-0812">Transmembrane</keyword>
<feature type="transmembrane region" description="Helical" evidence="1">
    <location>
        <begin position="12"/>
        <end position="32"/>
    </location>
</feature>
<feature type="transmembrane region" description="Helical" evidence="1">
    <location>
        <begin position="159"/>
        <end position="181"/>
    </location>
</feature>
<gene>
    <name evidence="2" type="ORF">AB2L28_08130</name>
</gene>
<keyword evidence="1" id="KW-1133">Transmembrane helix</keyword>
<feature type="transmembrane region" description="Helical" evidence="1">
    <location>
        <begin position="52"/>
        <end position="71"/>
    </location>
</feature>